<evidence type="ECO:0000256" key="6">
    <source>
        <dbReference type="ARBA" id="ARBA00022723"/>
    </source>
</evidence>
<comment type="cofactor">
    <cofactor evidence="11">
        <name>[4Fe-4S] cluster</name>
        <dbReference type="ChEBI" id="CHEBI:49883"/>
    </cofactor>
    <text evidence="11">Binds 1 [4Fe-4S] cluster.</text>
</comment>
<dbReference type="InterPro" id="IPR006058">
    <property type="entry name" value="2Fe2S_fd_BS"/>
</dbReference>
<dbReference type="OrthoDB" id="9804391at2"/>
<dbReference type="CDD" id="cd00207">
    <property type="entry name" value="fer2"/>
    <property type="match status" value="1"/>
</dbReference>
<dbReference type="GO" id="GO:0046872">
    <property type="term" value="F:metal ion binding"/>
    <property type="evidence" value="ECO:0007669"/>
    <property type="project" value="UniProtKB-KW"/>
</dbReference>
<dbReference type="PANTHER" id="PTHR11921">
    <property type="entry name" value="SUCCINATE DEHYDROGENASE IRON-SULFUR PROTEIN"/>
    <property type="match status" value="1"/>
</dbReference>
<dbReference type="PROSITE" id="PS51379">
    <property type="entry name" value="4FE4S_FER_2"/>
    <property type="match status" value="2"/>
</dbReference>
<protein>
    <recommendedName>
        <fullName evidence="11">Fumarate reductase iron-sulfur subunit</fullName>
        <ecNumber evidence="11">1.3.5.1</ecNumber>
    </recommendedName>
</protein>
<evidence type="ECO:0000256" key="8">
    <source>
        <dbReference type="ARBA" id="ARBA00023004"/>
    </source>
</evidence>
<keyword evidence="9 11" id="KW-0411">Iron-sulfur</keyword>
<sequence>MQVKASIKLTRPDFVGYIPFSLHLPENATLLDMLIKIKEDMDQSLSFRSMCRAGVCGTCAIKVNGKPVLACSTKVSIFGEELTIEPIDQFSVIKDLVVDHEGIYSKLRLWKVWMTSFEENIRFHQETLRKVEKSHECILCGVCDSVCPVFTTSQDFGGPLLLTRYQKLVFDPRNAERDEKLQTLKSLNPQLCTHCMNCSFACPKKLMPEALIKEEENLLYQRGILQKSEGGFEFLSF</sequence>
<dbReference type="InterPro" id="IPR025192">
    <property type="entry name" value="Succ_DH/fum_Rdtase_N"/>
</dbReference>
<dbReference type="KEGG" id="hth:HTH_1106"/>
<keyword evidence="10 11" id="KW-0003">3Fe-4S</keyword>
<dbReference type="InterPro" id="IPR012675">
    <property type="entry name" value="Beta-grasp_dom_sf"/>
</dbReference>
<organism evidence="14 15">
    <name type="scientific">Hydrogenobacter thermophilus (strain DSM 6534 / IAM 12695 / TK-6)</name>
    <dbReference type="NCBI Taxonomy" id="608538"/>
    <lineage>
        <taxon>Bacteria</taxon>
        <taxon>Pseudomonadati</taxon>
        <taxon>Aquificota</taxon>
        <taxon>Aquificia</taxon>
        <taxon>Aquificales</taxon>
        <taxon>Aquificaceae</taxon>
        <taxon>Hydrogenobacter</taxon>
    </lineage>
</organism>
<dbReference type="eggNOG" id="COG0479">
    <property type="taxonomic scope" value="Bacteria"/>
</dbReference>
<dbReference type="GO" id="GO:0051538">
    <property type="term" value="F:3 iron, 4 sulfur cluster binding"/>
    <property type="evidence" value="ECO:0007669"/>
    <property type="project" value="UniProtKB-KW"/>
</dbReference>
<accession>D3DIB2</accession>
<dbReference type="InterPro" id="IPR050573">
    <property type="entry name" value="SDH/FRD_Iron-Sulfur"/>
</dbReference>
<keyword evidence="7" id="KW-0560">Oxidoreductase</keyword>
<evidence type="ECO:0000256" key="10">
    <source>
        <dbReference type="ARBA" id="ARBA00023291"/>
    </source>
</evidence>
<feature type="domain" description="2Fe-2S ferredoxin-type" evidence="12">
    <location>
        <begin position="5"/>
        <end position="90"/>
    </location>
</feature>
<evidence type="ECO:0000313" key="15">
    <source>
        <dbReference type="Proteomes" id="UP000002574"/>
    </source>
</evidence>
<dbReference type="Pfam" id="PF13085">
    <property type="entry name" value="Fer2_3"/>
    <property type="match status" value="1"/>
</dbReference>
<dbReference type="InterPro" id="IPR004489">
    <property type="entry name" value="Succ_DH/fum_Rdtase_Fe-S"/>
</dbReference>
<dbReference type="InterPro" id="IPR001041">
    <property type="entry name" value="2Fe-2S_ferredoxin-type"/>
</dbReference>
<dbReference type="KEGG" id="hte:Hydth_1098"/>
<dbReference type="GO" id="GO:0009055">
    <property type="term" value="F:electron transfer activity"/>
    <property type="evidence" value="ECO:0007669"/>
    <property type="project" value="InterPro"/>
</dbReference>
<dbReference type="PROSITE" id="PS51085">
    <property type="entry name" value="2FE2S_FER_2"/>
    <property type="match status" value="1"/>
</dbReference>
<dbReference type="PANTHER" id="PTHR11921:SF29">
    <property type="entry name" value="SUCCINATE DEHYDROGENASE [UBIQUINONE] IRON-SULFUR SUBUNIT, MITOCHONDRIAL"/>
    <property type="match status" value="1"/>
</dbReference>
<evidence type="ECO:0000313" key="14">
    <source>
        <dbReference type="EMBL" id="BAI69564.1"/>
    </source>
</evidence>
<dbReference type="InterPro" id="IPR017896">
    <property type="entry name" value="4Fe4S_Fe-S-bd"/>
</dbReference>
<name>D3DIB2_HYDTT</name>
<dbReference type="EC" id="1.3.5.1" evidence="11"/>
<evidence type="ECO:0000256" key="1">
    <source>
        <dbReference type="ARBA" id="ARBA00004894"/>
    </source>
</evidence>
<evidence type="ECO:0000256" key="2">
    <source>
        <dbReference type="ARBA" id="ARBA00009433"/>
    </source>
</evidence>
<comment type="similarity">
    <text evidence="2 11">Belongs to the succinate dehydrogenase/fumarate reductase iron-sulfur protein family.</text>
</comment>
<dbReference type="Pfam" id="PF13183">
    <property type="entry name" value="Fer4_8"/>
    <property type="match status" value="1"/>
</dbReference>
<keyword evidence="8 11" id="KW-0408">Iron</keyword>
<proteinExistence type="inferred from homology"/>
<comment type="cofactor">
    <cofactor evidence="11">
        <name>[3Fe-4S] cluster</name>
        <dbReference type="ChEBI" id="CHEBI:21137"/>
    </cofactor>
    <text evidence="11">Binds 1 [3Fe-4S] cluster.</text>
</comment>
<keyword evidence="5 11" id="KW-0001">2Fe-2S</keyword>
<keyword evidence="6 11" id="KW-0479">Metal-binding</keyword>
<dbReference type="SUPFAM" id="SSF46548">
    <property type="entry name" value="alpha-helical ferredoxin"/>
    <property type="match status" value="1"/>
</dbReference>
<dbReference type="SUPFAM" id="SSF54292">
    <property type="entry name" value="2Fe-2S ferredoxin-like"/>
    <property type="match status" value="1"/>
</dbReference>
<dbReference type="PROSITE" id="PS00198">
    <property type="entry name" value="4FE4S_FER_1"/>
    <property type="match status" value="1"/>
</dbReference>
<dbReference type="Gene3D" id="1.10.1060.10">
    <property type="entry name" value="Alpha-helical ferredoxin"/>
    <property type="match status" value="1"/>
</dbReference>
<evidence type="ECO:0000256" key="3">
    <source>
        <dbReference type="ARBA" id="ARBA00022485"/>
    </source>
</evidence>
<evidence type="ECO:0000256" key="11">
    <source>
        <dbReference type="RuleBase" id="RU361237"/>
    </source>
</evidence>
<dbReference type="STRING" id="608538.HTH_1106"/>
<evidence type="ECO:0000259" key="12">
    <source>
        <dbReference type="PROSITE" id="PS51085"/>
    </source>
</evidence>
<dbReference type="GO" id="GO:0022904">
    <property type="term" value="P:respiratory electron transport chain"/>
    <property type="evidence" value="ECO:0007669"/>
    <property type="project" value="TreeGrafter"/>
</dbReference>
<evidence type="ECO:0000256" key="9">
    <source>
        <dbReference type="ARBA" id="ARBA00023014"/>
    </source>
</evidence>
<comment type="cofactor">
    <cofactor evidence="11">
        <name>[2Fe-2S] cluster</name>
        <dbReference type="ChEBI" id="CHEBI:190135"/>
    </cofactor>
    <text evidence="11">Binds 1 [2Fe-2S] cluster.</text>
</comment>
<keyword evidence="4" id="KW-0816">Tricarboxylic acid cycle</keyword>
<dbReference type="GO" id="GO:0051537">
    <property type="term" value="F:2 iron, 2 sulfur cluster binding"/>
    <property type="evidence" value="ECO:0007669"/>
    <property type="project" value="UniProtKB-KW"/>
</dbReference>
<dbReference type="RefSeq" id="WP_012963744.1">
    <property type="nucleotide sequence ID" value="NC_013799.1"/>
</dbReference>
<comment type="catalytic activity">
    <reaction evidence="11">
        <text>a menaquinone + succinate = a menaquinol + fumarate</text>
        <dbReference type="Rhea" id="RHEA:27834"/>
        <dbReference type="Rhea" id="RHEA-COMP:9537"/>
        <dbReference type="Rhea" id="RHEA-COMP:9539"/>
        <dbReference type="ChEBI" id="CHEBI:16374"/>
        <dbReference type="ChEBI" id="CHEBI:18151"/>
        <dbReference type="ChEBI" id="CHEBI:29806"/>
        <dbReference type="ChEBI" id="CHEBI:30031"/>
        <dbReference type="EC" id="1.3.5.1"/>
    </reaction>
</comment>
<dbReference type="Gene3D" id="3.10.20.30">
    <property type="match status" value="1"/>
</dbReference>
<dbReference type="InterPro" id="IPR017900">
    <property type="entry name" value="4Fe4S_Fe_S_CS"/>
</dbReference>
<reference evidence="14 15" key="1">
    <citation type="journal article" date="2010" name="J. Bacteriol.">
        <title>Complete genome sequence of the thermophilic, obligately chemolithoautotrophic hydrogen-oxidizing bacterium Hydrogenobacter thermophilus TK-6.</title>
        <authorList>
            <person name="Arai H."/>
            <person name="Kanbe H."/>
            <person name="Ishii M."/>
            <person name="Igarashi Y."/>
        </authorList>
    </citation>
    <scope>NUCLEOTIDE SEQUENCE [LARGE SCALE GENOMIC DNA]</scope>
    <source>
        <strain evidence="15">DSM 6534 / IAM 12695 / TK-6 [Tokyo]</strain>
    </source>
</reference>
<dbReference type="EMBL" id="AP011112">
    <property type="protein sequence ID" value="BAI69564.1"/>
    <property type="molecule type" value="Genomic_DNA"/>
</dbReference>
<dbReference type="GO" id="GO:0008177">
    <property type="term" value="F:succinate dehydrogenase (quinone) activity"/>
    <property type="evidence" value="ECO:0007669"/>
    <property type="project" value="UniProtKB-EC"/>
</dbReference>
<comment type="pathway">
    <text evidence="1">Carbohydrate metabolism; tricarboxylic acid cycle; fumarate from succinate (bacterial route): step 1/1.</text>
</comment>
<evidence type="ECO:0000256" key="5">
    <source>
        <dbReference type="ARBA" id="ARBA00022714"/>
    </source>
</evidence>
<gene>
    <name evidence="14" type="ordered locus">HTH_1106</name>
</gene>
<feature type="domain" description="4Fe-4S ferredoxin-type" evidence="13">
    <location>
        <begin position="183"/>
        <end position="212"/>
    </location>
</feature>
<dbReference type="GO" id="GO:0006099">
    <property type="term" value="P:tricarboxylic acid cycle"/>
    <property type="evidence" value="ECO:0007669"/>
    <property type="project" value="UniProtKB-KW"/>
</dbReference>
<keyword evidence="15" id="KW-1185">Reference proteome</keyword>
<dbReference type="InterPro" id="IPR009051">
    <property type="entry name" value="Helical_ferredxn"/>
</dbReference>
<dbReference type="Proteomes" id="UP000002574">
    <property type="component" value="Chromosome"/>
</dbReference>
<dbReference type="AlphaFoldDB" id="D3DIB2"/>
<keyword evidence="3 11" id="KW-0004">4Fe-4S</keyword>
<evidence type="ECO:0000256" key="4">
    <source>
        <dbReference type="ARBA" id="ARBA00022532"/>
    </source>
</evidence>
<evidence type="ECO:0000256" key="7">
    <source>
        <dbReference type="ARBA" id="ARBA00023002"/>
    </source>
</evidence>
<dbReference type="GO" id="GO:0051539">
    <property type="term" value="F:4 iron, 4 sulfur cluster binding"/>
    <property type="evidence" value="ECO:0007669"/>
    <property type="project" value="UniProtKB-KW"/>
</dbReference>
<dbReference type="InterPro" id="IPR036010">
    <property type="entry name" value="2Fe-2S_ferredoxin-like_sf"/>
</dbReference>
<dbReference type="NCBIfam" id="TIGR00384">
    <property type="entry name" value="dhsB"/>
    <property type="match status" value="1"/>
</dbReference>
<feature type="domain" description="4Fe-4S ferredoxin-type" evidence="13">
    <location>
        <begin position="127"/>
        <end position="157"/>
    </location>
</feature>
<evidence type="ECO:0000259" key="13">
    <source>
        <dbReference type="PROSITE" id="PS51379"/>
    </source>
</evidence>
<dbReference type="PROSITE" id="PS00197">
    <property type="entry name" value="2FE2S_FER_1"/>
    <property type="match status" value="1"/>
</dbReference>